<evidence type="ECO:0008006" key="3">
    <source>
        <dbReference type="Google" id="ProtNLM"/>
    </source>
</evidence>
<evidence type="ECO:0000313" key="2">
    <source>
        <dbReference type="Proteomes" id="UP000003919"/>
    </source>
</evidence>
<organism evidence="1 2">
    <name type="scientific">Algoriphagus machipongonensis</name>
    <dbReference type="NCBI Taxonomy" id="388413"/>
    <lineage>
        <taxon>Bacteria</taxon>
        <taxon>Pseudomonadati</taxon>
        <taxon>Bacteroidota</taxon>
        <taxon>Cytophagia</taxon>
        <taxon>Cytophagales</taxon>
        <taxon>Cyclobacteriaceae</taxon>
        <taxon>Algoriphagus</taxon>
    </lineage>
</organism>
<dbReference type="HOGENOM" id="CLU_1575066_0_0_10"/>
<dbReference type="STRING" id="388413.ALPR1_06330"/>
<dbReference type="AlphaFoldDB" id="A3HZ32"/>
<accession>A3HZ32</accession>
<name>A3HZ32_9BACT</name>
<protein>
    <recommendedName>
        <fullName evidence="3">IrrE N-terminal-like domain-containing protein</fullName>
    </recommendedName>
</protein>
<reference evidence="1 2" key="1">
    <citation type="journal article" date="2011" name="J. Bacteriol.">
        <title>Complete genome sequence of Algoriphagus sp. PR1, bacterial prey of a colony-forming choanoflagellate.</title>
        <authorList>
            <person name="Alegado R.A."/>
            <person name="Ferriera S."/>
            <person name="Nusbaum C."/>
            <person name="Young S.K."/>
            <person name="Zeng Q."/>
            <person name="Imamovic A."/>
            <person name="Fairclough S.R."/>
            <person name="King N."/>
        </authorList>
    </citation>
    <scope>NUCLEOTIDE SEQUENCE [LARGE SCALE GENOMIC DNA]</scope>
    <source>
        <strain evidence="1 2">PR1</strain>
    </source>
</reference>
<sequence>MNYQDQILSFLKEIGIPTVSSTLDDSTFLPGLKIDKGTLFYDPEKLKYPGDLLHEAGHIALMTKEEKETIAGNVKEFRPPGQDNEMGVMCWTYAALVHLGLPPEVVFHPDGYKGDSEMLIMEYTNGQYRGLPLLVWMELCDYETFPKMKKWIRS</sequence>
<proteinExistence type="predicted"/>
<dbReference type="OrthoDB" id="1441538at2"/>
<gene>
    <name evidence="1" type="ORF">ALPR1_06330</name>
</gene>
<dbReference type="Proteomes" id="UP000003919">
    <property type="component" value="Unassembled WGS sequence"/>
</dbReference>
<evidence type="ECO:0000313" key="1">
    <source>
        <dbReference type="EMBL" id="EAZ80518.1"/>
    </source>
</evidence>
<comment type="caution">
    <text evidence="1">The sequence shown here is derived from an EMBL/GenBank/DDBJ whole genome shotgun (WGS) entry which is preliminary data.</text>
</comment>
<dbReference type="RefSeq" id="WP_008199202.1">
    <property type="nucleotide sequence ID" value="NZ_CM001023.1"/>
</dbReference>
<dbReference type="EMBL" id="AAXU02000001">
    <property type="protein sequence ID" value="EAZ80518.1"/>
    <property type="molecule type" value="Genomic_DNA"/>
</dbReference>
<keyword evidence="2" id="KW-1185">Reference proteome</keyword>
<dbReference type="eggNOG" id="ENOG5032SRI">
    <property type="taxonomic scope" value="Bacteria"/>
</dbReference>